<evidence type="ECO:0000313" key="1">
    <source>
        <dbReference type="EMBL" id="JAH17419.1"/>
    </source>
</evidence>
<proteinExistence type="predicted"/>
<reference evidence="1" key="1">
    <citation type="submission" date="2014-11" db="EMBL/GenBank/DDBJ databases">
        <authorList>
            <person name="Amaro Gonzalez C."/>
        </authorList>
    </citation>
    <scope>NUCLEOTIDE SEQUENCE</scope>
</reference>
<organism evidence="1">
    <name type="scientific">Anguilla anguilla</name>
    <name type="common">European freshwater eel</name>
    <name type="synonym">Muraena anguilla</name>
    <dbReference type="NCBI Taxonomy" id="7936"/>
    <lineage>
        <taxon>Eukaryota</taxon>
        <taxon>Metazoa</taxon>
        <taxon>Chordata</taxon>
        <taxon>Craniata</taxon>
        <taxon>Vertebrata</taxon>
        <taxon>Euteleostomi</taxon>
        <taxon>Actinopterygii</taxon>
        <taxon>Neopterygii</taxon>
        <taxon>Teleostei</taxon>
        <taxon>Anguilliformes</taxon>
        <taxon>Anguillidae</taxon>
        <taxon>Anguilla</taxon>
    </lineage>
</organism>
<dbReference type="EMBL" id="GBXM01091158">
    <property type="protein sequence ID" value="JAH17419.1"/>
    <property type="molecule type" value="Transcribed_RNA"/>
</dbReference>
<sequence>MLSSSLMSQISAACVSW</sequence>
<name>A0A0E9QKY1_ANGAN</name>
<protein>
    <submittedName>
        <fullName evidence="1">Uncharacterized protein</fullName>
    </submittedName>
</protein>
<reference evidence="1" key="2">
    <citation type="journal article" date="2015" name="Fish Shellfish Immunol.">
        <title>Early steps in the European eel (Anguilla anguilla)-Vibrio vulnificus interaction in the gills: Role of the RtxA13 toxin.</title>
        <authorList>
            <person name="Callol A."/>
            <person name="Pajuelo D."/>
            <person name="Ebbesson L."/>
            <person name="Teles M."/>
            <person name="MacKenzie S."/>
            <person name="Amaro C."/>
        </authorList>
    </citation>
    <scope>NUCLEOTIDE SEQUENCE</scope>
</reference>
<dbReference type="AlphaFoldDB" id="A0A0E9QKY1"/>
<accession>A0A0E9QKY1</accession>